<evidence type="ECO:0000256" key="1">
    <source>
        <dbReference type="SAM" id="Phobius"/>
    </source>
</evidence>
<dbReference type="EMBL" id="MHUZ01000028">
    <property type="protein sequence ID" value="OHA85218.1"/>
    <property type="molecule type" value="Genomic_DNA"/>
</dbReference>
<evidence type="ECO:0000313" key="3">
    <source>
        <dbReference type="Proteomes" id="UP000178168"/>
    </source>
</evidence>
<name>A0A1G2SKK0_9BACT</name>
<proteinExistence type="predicted"/>
<feature type="transmembrane region" description="Helical" evidence="1">
    <location>
        <begin position="40"/>
        <end position="60"/>
    </location>
</feature>
<reference evidence="2 3" key="1">
    <citation type="journal article" date="2016" name="Nat. Commun.">
        <title>Thousands of microbial genomes shed light on interconnected biogeochemical processes in an aquifer system.</title>
        <authorList>
            <person name="Anantharaman K."/>
            <person name="Brown C.T."/>
            <person name="Hug L.A."/>
            <person name="Sharon I."/>
            <person name="Castelle C.J."/>
            <person name="Probst A.J."/>
            <person name="Thomas B.C."/>
            <person name="Singh A."/>
            <person name="Wilkins M.J."/>
            <person name="Karaoz U."/>
            <person name="Brodie E.L."/>
            <person name="Williams K.H."/>
            <person name="Hubbard S.S."/>
            <person name="Banfield J.F."/>
        </authorList>
    </citation>
    <scope>NUCLEOTIDE SEQUENCE [LARGE SCALE GENOMIC DNA]</scope>
</reference>
<protein>
    <recommendedName>
        <fullName evidence="4">EamA domain-containing protein</fullName>
    </recommendedName>
</protein>
<dbReference type="AlphaFoldDB" id="A0A1G2SKK0"/>
<feature type="transmembrane region" description="Helical" evidence="1">
    <location>
        <begin position="177"/>
        <end position="196"/>
    </location>
</feature>
<evidence type="ECO:0000313" key="2">
    <source>
        <dbReference type="EMBL" id="OHA85218.1"/>
    </source>
</evidence>
<sequence length="277" mass="30267">MLPVLITAVSGFFTEVGSSLGKRTLNDGKTSIYAMGTLKVAWGLVFFLVTVALFGQHFIFSQASLPTFGVRVVLEILQVHSVLLALGMATRSTFGFLRILTIPLLLGVDIMLGYTLSLNQIIGVGVIVIALIFLFVNRGIEKKGSGLVLFGAVNAVATISLYKYNITHYNSVAGEEITMYALLLAYFLVATFFIAKENPFAAFTRKELFFQSVIHSVGTVVLSYAYTLTTASIITTAKRSLEVLWSVLSGNFVFKEERFMVKAFSFLLVVVGIVLLV</sequence>
<dbReference type="SUPFAM" id="SSF103481">
    <property type="entry name" value="Multidrug resistance efflux transporter EmrE"/>
    <property type="match status" value="1"/>
</dbReference>
<dbReference type="Proteomes" id="UP000178168">
    <property type="component" value="Unassembled WGS sequence"/>
</dbReference>
<evidence type="ECO:0008006" key="4">
    <source>
        <dbReference type="Google" id="ProtNLM"/>
    </source>
</evidence>
<gene>
    <name evidence="2" type="ORF">A2591_03940</name>
</gene>
<dbReference type="InterPro" id="IPR037185">
    <property type="entry name" value="EmrE-like"/>
</dbReference>
<accession>A0A1G2SKK0</accession>
<keyword evidence="1" id="KW-0812">Transmembrane</keyword>
<keyword evidence="1" id="KW-1133">Transmembrane helix</keyword>
<feature type="transmembrane region" description="Helical" evidence="1">
    <location>
        <begin position="147"/>
        <end position="165"/>
    </location>
</feature>
<keyword evidence="1" id="KW-0472">Membrane</keyword>
<feature type="transmembrane region" description="Helical" evidence="1">
    <location>
        <begin position="110"/>
        <end position="135"/>
    </location>
</feature>
<feature type="transmembrane region" description="Helical" evidence="1">
    <location>
        <begin position="259"/>
        <end position="276"/>
    </location>
</feature>
<feature type="transmembrane region" description="Helical" evidence="1">
    <location>
        <begin position="208"/>
        <end position="226"/>
    </location>
</feature>
<feature type="transmembrane region" description="Helical" evidence="1">
    <location>
        <begin position="72"/>
        <end position="90"/>
    </location>
</feature>
<comment type="caution">
    <text evidence="2">The sequence shown here is derived from an EMBL/GenBank/DDBJ whole genome shotgun (WGS) entry which is preliminary data.</text>
</comment>
<organism evidence="2 3">
    <name type="scientific">Candidatus Yonathbacteria bacterium RIFOXYD1_FULL_52_36</name>
    <dbReference type="NCBI Taxonomy" id="1802730"/>
    <lineage>
        <taxon>Bacteria</taxon>
        <taxon>Candidatus Yonathiibacteriota</taxon>
    </lineage>
</organism>